<gene>
    <name evidence="2" type="ORF">N0V84_002646</name>
</gene>
<evidence type="ECO:0000256" key="1">
    <source>
        <dbReference type="SAM" id="MobiDB-lite"/>
    </source>
</evidence>
<feature type="compositionally biased region" description="Low complexity" evidence="1">
    <location>
        <begin position="594"/>
        <end position="609"/>
    </location>
</feature>
<dbReference type="Proteomes" id="UP001140502">
    <property type="component" value="Unassembled WGS sequence"/>
</dbReference>
<feature type="compositionally biased region" description="Basic and acidic residues" evidence="1">
    <location>
        <begin position="634"/>
        <end position="683"/>
    </location>
</feature>
<feature type="region of interest" description="Disordered" evidence="1">
    <location>
        <begin position="371"/>
        <end position="683"/>
    </location>
</feature>
<feature type="compositionally biased region" description="Polar residues" evidence="1">
    <location>
        <begin position="573"/>
        <end position="587"/>
    </location>
</feature>
<keyword evidence="3" id="KW-1185">Reference proteome</keyword>
<feature type="compositionally biased region" description="Polar residues" evidence="1">
    <location>
        <begin position="340"/>
        <end position="358"/>
    </location>
</feature>
<feature type="region of interest" description="Disordered" evidence="1">
    <location>
        <begin position="330"/>
        <end position="359"/>
    </location>
</feature>
<dbReference type="AlphaFoldDB" id="A0A9W8WIU8"/>
<protein>
    <recommendedName>
        <fullName evidence="4">Carboxylesterase family protein</fullName>
    </recommendedName>
</protein>
<proteinExistence type="predicted"/>
<feature type="compositionally biased region" description="Polar residues" evidence="1">
    <location>
        <begin position="410"/>
        <end position="424"/>
    </location>
</feature>
<comment type="caution">
    <text evidence="2">The sequence shown here is derived from an EMBL/GenBank/DDBJ whole genome shotgun (WGS) entry which is preliminary data.</text>
</comment>
<reference evidence="2" key="1">
    <citation type="submission" date="2022-10" db="EMBL/GenBank/DDBJ databases">
        <title>Tapping the CABI collections for fungal endophytes: first genome assemblies for Collariella, Neodidymelliopsis, Ascochyta clinopodiicola, Didymella pomorum, Didymosphaeria variabile, Neocosmospora piperis and Neocucurbitaria cava.</title>
        <authorList>
            <person name="Hill R."/>
        </authorList>
    </citation>
    <scope>NUCLEOTIDE SEQUENCE</scope>
    <source>
        <strain evidence="2">IMI 366586</strain>
    </source>
</reference>
<dbReference type="OrthoDB" id="3946796at2759"/>
<evidence type="ECO:0000313" key="3">
    <source>
        <dbReference type="Proteomes" id="UP001140502"/>
    </source>
</evidence>
<evidence type="ECO:0000313" key="2">
    <source>
        <dbReference type="EMBL" id="KAJ4326921.1"/>
    </source>
</evidence>
<feature type="region of interest" description="Disordered" evidence="1">
    <location>
        <begin position="76"/>
        <end position="99"/>
    </location>
</feature>
<feature type="compositionally biased region" description="Basic and acidic residues" evidence="1">
    <location>
        <begin position="447"/>
        <end position="461"/>
    </location>
</feature>
<name>A0A9W8WIU8_9HYPO</name>
<feature type="compositionally biased region" description="Basic and acidic residues" evidence="1">
    <location>
        <begin position="492"/>
        <end position="514"/>
    </location>
</feature>
<organism evidence="2 3">
    <name type="scientific">Fusarium piperis</name>
    <dbReference type="NCBI Taxonomy" id="1435070"/>
    <lineage>
        <taxon>Eukaryota</taxon>
        <taxon>Fungi</taxon>
        <taxon>Dikarya</taxon>
        <taxon>Ascomycota</taxon>
        <taxon>Pezizomycotina</taxon>
        <taxon>Sordariomycetes</taxon>
        <taxon>Hypocreomycetidae</taxon>
        <taxon>Hypocreales</taxon>
        <taxon>Nectriaceae</taxon>
        <taxon>Fusarium</taxon>
        <taxon>Fusarium solani species complex</taxon>
    </lineage>
</organism>
<sequence length="683" mass="74828">MGQPRVQRATATALALACPGPVMSQDIYVDANSVPSSIPSSSPAFRGKLQELSVDQVHNKSLARSSPLYPQVPDSFLTKDLEGGPVKPRSSLSLSRGFRRRPQLDSDTFEPLDAVLEESTILSIPRSAATAGSPSSLSQQSHRVINDENHPLLNFEAGTSPQQRYQDHLAGQFDWLLACPAPVSYASDHGSSDDGENETKVYGCNLLSRETLPNSSTIPSTDTFSLLATPLTLPECSSLGFDCSQLLNHQLNMSLAPPPLYESHQNPPLKVPEVVEVTEQAVSPSLTLISERSSSYSNSSRHGSFSIPRIEDSLEELDKLEDELEAIDAVTQPRRIASPVNGSSSNKHLEPPSTSKKATISKRVSIAGMSATVRVKPSAKSAPSLRRSTSLVFRDKKQDEAPEGAPKLRSQPSRGRLSISQSASLHAPIKSTKPPTVPNFELPGEAVARRLKEQREARRAQADSQKAYVPPPRPKSSKPPTKANFELPGEAISRRKREEREARLKAQEEEERKKREFKARPVRTSITPASIPRETIASLARQGKLAQEDDGAKHENKTKRLSVAGSRAVPSSEAKSTNGRGRLSTATSREDLSRGTSTSGGSASGKRATLTAEEAHQLKLRGKEIFQRDNTSFQRDREREKREREAATRLAREQAAERSRIASREWAEKKKRKEQQALRDVGL</sequence>
<feature type="compositionally biased region" description="Basic and acidic residues" evidence="1">
    <location>
        <begin position="546"/>
        <end position="555"/>
    </location>
</feature>
<evidence type="ECO:0008006" key="4">
    <source>
        <dbReference type="Google" id="ProtNLM"/>
    </source>
</evidence>
<feature type="compositionally biased region" description="Basic and acidic residues" evidence="1">
    <location>
        <begin position="613"/>
        <end position="627"/>
    </location>
</feature>
<dbReference type="EMBL" id="JAPEUR010000033">
    <property type="protein sequence ID" value="KAJ4326921.1"/>
    <property type="molecule type" value="Genomic_DNA"/>
</dbReference>
<accession>A0A9W8WIU8</accession>